<dbReference type="EMBL" id="JAUSVU010000017">
    <property type="protein sequence ID" value="MDQ0535382.1"/>
    <property type="molecule type" value="Genomic_DNA"/>
</dbReference>
<gene>
    <name evidence="1" type="ORF">QO018_004260</name>
</gene>
<name>A0ABU0MPI6_9PROT</name>
<dbReference type="RefSeq" id="WP_209985907.1">
    <property type="nucleotide sequence ID" value="NZ_JAGINO010000017.1"/>
</dbReference>
<accession>A0ABU0MPI6</accession>
<sequence>MTPDTAPGLVLAASVARSRAKLIRSGTKGGSAAAIGLEDLAAEYERMARRAEARAAQPDLLAAE</sequence>
<proteinExistence type="predicted"/>
<protein>
    <submittedName>
        <fullName evidence="1">Uncharacterized protein</fullName>
    </submittedName>
</protein>
<evidence type="ECO:0000313" key="2">
    <source>
        <dbReference type="Proteomes" id="UP001244552"/>
    </source>
</evidence>
<evidence type="ECO:0000313" key="1">
    <source>
        <dbReference type="EMBL" id="MDQ0535382.1"/>
    </source>
</evidence>
<organism evidence="1 2">
    <name type="scientific">Azospirillum picis</name>
    <dbReference type="NCBI Taxonomy" id="488438"/>
    <lineage>
        <taxon>Bacteria</taxon>
        <taxon>Pseudomonadati</taxon>
        <taxon>Pseudomonadota</taxon>
        <taxon>Alphaproteobacteria</taxon>
        <taxon>Rhodospirillales</taxon>
        <taxon>Azospirillaceae</taxon>
        <taxon>Azospirillum</taxon>
    </lineage>
</organism>
<comment type="caution">
    <text evidence="1">The sequence shown here is derived from an EMBL/GenBank/DDBJ whole genome shotgun (WGS) entry which is preliminary data.</text>
</comment>
<keyword evidence="2" id="KW-1185">Reference proteome</keyword>
<reference evidence="1 2" key="1">
    <citation type="submission" date="2023-07" db="EMBL/GenBank/DDBJ databases">
        <title>Genomic Encyclopedia of Type Strains, Phase IV (KMG-IV): sequencing the most valuable type-strain genomes for metagenomic binning, comparative biology and taxonomic classification.</title>
        <authorList>
            <person name="Goeker M."/>
        </authorList>
    </citation>
    <scope>NUCLEOTIDE SEQUENCE [LARGE SCALE GENOMIC DNA]</scope>
    <source>
        <strain evidence="1 2">DSM 19922</strain>
    </source>
</reference>
<dbReference type="Proteomes" id="UP001244552">
    <property type="component" value="Unassembled WGS sequence"/>
</dbReference>